<dbReference type="AlphaFoldDB" id="A0AAV7JT92"/>
<evidence type="ECO:0000313" key="1">
    <source>
        <dbReference type="EMBL" id="KAI6652161.1"/>
    </source>
</evidence>
<keyword evidence="2" id="KW-1185">Reference proteome</keyword>
<accession>A0AAV7JT92</accession>
<name>A0AAV7JT92_9METZ</name>
<protein>
    <submittedName>
        <fullName evidence="1">Uncharacterized protein</fullName>
    </submittedName>
</protein>
<organism evidence="1 2">
    <name type="scientific">Oopsacas minuta</name>
    <dbReference type="NCBI Taxonomy" id="111878"/>
    <lineage>
        <taxon>Eukaryota</taxon>
        <taxon>Metazoa</taxon>
        <taxon>Porifera</taxon>
        <taxon>Hexactinellida</taxon>
        <taxon>Hexasterophora</taxon>
        <taxon>Lyssacinosida</taxon>
        <taxon>Leucopsacidae</taxon>
        <taxon>Oopsacas</taxon>
    </lineage>
</organism>
<sequence>MLQSLKVSQSLTWLSRRILPSWNYHTNSPNFDSPRNEEFVSSSYEKIVRIGWLVCLRRVIKKSLGCDMNHKNACDGLHYLRVKYNGSNLTRNTLDTTRLEIGDLFTLDSPVYDMLDGISYNTKKAEVIEITKRNRSLEPPEILRRGAKRRIKGMRAKWRFEVRMKITITTKQFFRRIQYSDLPKKGIEAFNVMLQLSNPSDNVYGGKPVSEGR</sequence>
<gene>
    <name evidence="1" type="ORF">LOD99_7178</name>
</gene>
<dbReference type="Proteomes" id="UP001165289">
    <property type="component" value="Unassembled WGS sequence"/>
</dbReference>
<proteinExistence type="predicted"/>
<evidence type="ECO:0000313" key="2">
    <source>
        <dbReference type="Proteomes" id="UP001165289"/>
    </source>
</evidence>
<comment type="caution">
    <text evidence="1">The sequence shown here is derived from an EMBL/GenBank/DDBJ whole genome shotgun (WGS) entry which is preliminary data.</text>
</comment>
<reference evidence="1 2" key="1">
    <citation type="journal article" date="2023" name="BMC Biol.">
        <title>The compact genome of the sponge Oopsacas minuta (Hexactinellida) is lacking key metazoan core genes.</title>
        <authorList>
            <person name="Santini S."/>
            <person name="Schenkelaars Q."/>
            <person name="Jourda C."/>
            <person name="Duchesne M."/>
            <person name="Belahbib H."/>
            <person name="Rocher C."/>
            <person name="Selva M."/>
            <person name="Riesgo A."/>
            <person name="Vervoort M."/>
            <person name="Leys S.P."/>
            <person name="Kodjabachian L."/>
            <person name="Le Bivic A."/>
            <person name="Borchiellini C."/>
            <person name="Claverie J.M."/>
            <person name="Renard E."/>
        </authorList>
    </citation>
    <scope>NUCLEOTIDE SEQUENCE [LARGE SCALE GENOMIC DNA]</scope>
    <source>
        <strain evidence="1">SPO-2</strain>
    </source>
</reference>
<dbReference type="EMBL" id="JAKMXF010000299">
    <property type="protein sequence ID" value="KAI6652161.1"/>
    <property type="molecule type" value="Genomic_DNA"/>
</dbReference>